<comment type="catalytic activity">
    <reaction evidence="4">
        <text>D-xylulose + ATP = D-xylulose 5-phosphate + ADP + H(+)</text>
        <dbReference type="Rhea" id="RHEA:10964"/>
        <dbReference type="ChEBI" id="CHEBI:15378"/>
        <dbReference type="ChEBI" id="CHEBI:17140"/>
        <dbReference type="ChEBI" id="CHEBI:30616"/>
        <dbReference type="ChEBI" id="CHEBI:57737"/>
        <dbReference type="ChEBI" id="CHEBI:456216"/>
        <dbReference type="EC" id="2.7.1.17"/>
    </reaction>
</comment>
<dbReference type="Proteomes" id="UP001151699">
    <property type="component" value="Chromosome A"/>
</dbReference>
<evidence type="ECO:0000256" key="1">
    <source>
        <dbReference type="ARBA" id="ARBA00009156"/>
    </source>
</evidence>
<dbReference type="GO" id="GO:0005829">
    <property type="term" value="C:cytosol"/>
    <property type="evidence" value="ECO:0007669"/>
    <property type="project" value="TreeGrafter"/>
</dbReference>
<keyword evidence="4" id="KW-0547">Nucleotide-binding</keyword>
<dbReference type="PANTHER" id="PTHR10196">
    <property type="entry name" value="SUGAR KINASE"/>
    <property type="match status" value="1"/>
</dbReference>
<dbReference type="GO" id="GO:0005997">
    <property type="term" value="P:xylulose metabolic process"/>
    <property type="evidence" value="ECO:0007669"/>
    <property type="project" value="UniProtKB-UniRule"/>
</dbReference>
<organism evidence="6 7">
    <name type="scientific">Pseudolycoriella hygida</name>
    <dbReference type="NCBI Taxonomy" id="35572"/>
    <lineage>
        <taxon>Eukaryota</taxon>
        <taxon>Metazoa</taxon>
        <taxon>Ecdysozoa</taxon>
        <taxon>Arthropoda</taxon>
        <taxon>Hexapoda</taxon>
        <taxon>Insecta</taxon>
        <taxon>Pterygota</taxon>
        <taxon>Neoptera</taxon>
        <taxon>Endopterygota</taxon>
        <taxon>Diptera</taxon>
        <taxon>Nematocera</taxon>
        <taxon>Sciaroidea</taxon>
        <taxon>Sciaridae</taxon>
        <taxon>Pseudolycoriella</taxon>
    </lineage>
</organism>
<name>A0A9Q0NH57_9DIPT</name>
<proteinExistence type="inferred from homology"/>
<dbReference type="SUPFAM" id="SSF53067">
    <property type="entry name" value="Actin-like ATPase domain"/>
    <property type="match status" value="2"/>
</dbReference>
<dbReference type="InterPro" id="IPR018484">
    <property type="entry name" value="FGGY_N"/>
</dbReference>
<dbReference type="Pfam" id="PF00370">
    <property type="entry name" value="FGGY_N"/>
    <property type="match status" value="1"/>
</dbReference>
<keyword evidence="3 4" id="KW-0418">Kinase</keyword>
<dbReference type="AlphaFoldDB" id="A0A9Q0NH57"/>
<comment type="caution">
    <text evidence="6">The sequence shown here is derived from an EMBL/GenBank/DDBJ whole genome shotgun (WGS) entry which is preliminary data.</text>
</comment>
<dbReference type="Gene3D" id="3.30.420.40">
    <property type="match status" value="1"/>
</dbReference>
<dbReference type="GO" id="GO:0005524">
    <property type="term" value="F:ATP binding"/>
    <property type="evidence" value="ECO:0007669"/>
    <property type="project" value="UniProtKB-KW"/>
</dbReference>
<keyword evidence="4" id="KW-0119">Carbohydrate metabolism</keyword>
<dbReference type="PANTHER" id="PTHR10196:SF57">
    <property type="entry name" value="XYLULOSE KINASE"/>
    <property type="match status" value="1"/>
</dbReference>
<dbReference type="EMBL" id="WJQU01000001">
    <property type="protein sequence ID" value="KAJ6649456.1"/>
    <property type="molecule type" value="Genomic_DNA"/>
</dbReference>
<reference evidence="6" key="1">
    <citation type="submission" date="2022-07" db="EMBL/GenBank/DDBJ databases">
        <authorList>
            <person name="Trinca V."/>
            <person name="Uliana J.V.C."/>
            <person name="Torres T.T."/>
            <person name="Ward R.J."/>
            <person name="Monesi N."/>
        </authorList>
    </citation>
    <scope>NUCLEOTIDE SEQUENCE</scope>
    <source>
        <strain evidence="6">HSMRA1968</strain>
        <tissue evidence="6">Whole embryos</tissue>
    </source>
</reference>
<dbReference type="FunFam" id="3.30.420.40:FF:000118">
    <property type="entry name" value="Xylulose kinase 2"/>
    <property type="match status" value="1"/>
</dbReference>
<dbReference type="GO" id="GO:0042732">
    <property type="term" value="P:D-xylose metabolic process"/>
    <property type="evidence" value="ECO:0007669"/>
    <property type="project" value="UniProtKB-UniRule"/>
</dbReference>
<gene>
    <name evidence="6" type="primary">XYLB</name>
    <name evidence="6" type="ORF">Bhyg_04691</name>
</gene>
<protein>
    <recommendedName>
        <fullName evidence="4">Xylulose kinase</fullName>
        <ecNumber evidence="4">2.7.1.17</ecNumber>
    </recommendedName>
</protein>
<keyword evidence="4" id="KW-0859">Xylose metabolism</keyword>
<dbReference type="Pfam" id="PF10545">
    <property type="entry name" value="MADF_DNA_bdg"/>
    <property type="match status" value="1"/>
</dbReference>
<keyword evidence="7" id="KW-1185">Reference proteome</keyword>
<keyword evidence="2 4" id="KW-0808">Transferase</keyword>
<evidence type="ECO:0000259" key="5">
    <source>
        <dbReference type="PROSITE" id="PS51029"/>
    </source>
</evidence>
<evidence type="ECO:0000256" key="2">
    <source>
        <dbReference type="ARBA" id="ARBA00022679"/>
    </source>
</evidence>
<comment type="similarity">
    <text evidence="1 4">Belongs to the FGGY kinase family.</text>
</comment>
<dbReference type="SMART" id="SM00595">
    <property type="entry name" value="MADF"/>
    <property type="match status" value="1"/>
</dbReference>
<evidence type="ECO:0000256" key="3">
    <source>
        <dbReference type="ARBA" id="ARBA00022777"/>
    </source>
</evidence>
<evidence type="ECO:0000313" key="6">
    <source>
        <dbReference type="EMBL" id="KAJ6649456.1"/>
    </source>
</evidence>
<dbReference type="EC" id="2.7.1.17" evidence="4"/>
<evidence type="ECO:0000256" key="4">
    <source>
        <dbReference type="RuleBase" id="RU367058"/>
    </source>
</evidence>
<dbReference type="GO" id="GO:0004856">
    <property type="term" value="F:D-xylulokinase activity"/>
    <property type="evidence" value="ECO:0007669"/>
    <property type="project" value="UniProtKB-UniRule"/>
</dbReference>
<dbReference type="OrthoDB" id="1728974at2759"/>
<dbReference type="InterPro" id="IPR043129">
    <property type="entry name" value="ATPase_NBD"/>
</dbReference>
<sequence length="612" mass="69479">MTDVVITKIEPKTPEESGDLMRDGSIEITVTPSNAMDGNIERIETSFPVLTQSERNLRQMLEDENLIFSVQKFPIIYDRTNLNYQHKEQVRHVWNIIAESLDRSADYCHKRWRYLRDYFVRQLRYHRASTEPNKLKRPWVLFNKLTFLTPFVAHVVDKNIFETYSEATNGHTNDNNKFIQDYSAQCHSESNYYECDGTEGTDGNEIHDLTIDDSVEDEELCQQNHAQDLHVFPSNNKKRKKNASNNIEFQLPSNDFKLKAVQLNSNLEILVQAEVKFDTDLPEFRTNGGVNNVTNTAEFYVKPVMWVKALDIVLDRLVVQSADLSTVVAISGSAQQHGSLYWSSYGIKTLTDLDPDKFLHSQIDDSAFTVTRTPIWMDGSTEKQCIEMEEAIGGRSKMVEYTGSKCYARFTGPQIRKIYQHRSDCYENTERISLVSSFLASLFLGKVAPIDLSDGSGMNLLDISKKCWSQPCLNACAPDLEERLGEPVPTNSIIGEIGSFFVQRYSFNPHCKIVCFTGDNPSALAGLLVSKNMLAMSLGTSDTIMMALDTPTTMEEGHVLVHPTDEGYMGLLCFRNGSLTRDLFKRVEANNNWEYFSELLDSTPRGNFGNMG</sequence>
<keyword evidence="4" id="KW-0067">ATP-binding</keyword>
<accession>A0A9Q0NH57</accession>
<dbReference type="InterPro" id="IPR006578">
    <property type="entry name" value="MADF-dom"/>
</dbReference>
<comment type="function">
    <text evidence="4">Phosphorylates D-xylulose to produce D-xylulose 5-phosphate, a molecule that may play an important role in the regulation of glucose metabolism and lipogenesis.</text>
</comment>
<dbReference type="PROSITE" id="PS51029">
    <property type="entry name" value="MADF"/>
    <property type="match status" value="1"/>
</dbReference>
<feature type="domain" description="MADF" evidence="5">
    <location>
        <begin position="65"/>
        <end position="153"/>
    </location>
</feature>
<dbReference type="CDD" id="cd07776">
    <property type="entry name" value="ASKHA_NBD_FGGY_SpXK-like"/>
    <property type="match status" value="1"/>
</dbReference>
<dbReference type="InterPro" id="IPR042024">
    <property type="entry name" value="D-XK_euk"/>
</dbReference>
<evidence type="ECO:0000313" key="7">
    <source>
        <dbReference type="Proteomes" id="UP001151699"/>
    </source>
</evidence>